<protein>
    <submittedName>
        <fullName evidence="2">Uncharacterized protein</fullName>
    </submittedName>
</protein>
<feature type="compositionally biased region" description="Polar residues" evidence="1">
    <location>
        <begin position="68"/>
        <end position="77"/>
    </location>
</feature>
<accession>A0A699JR01</accession>
<dbReference type="AlphaFoldDB" id="A0A699JR01"/>
<sequence>MNQGIDNDLGFKENDPSNNMLATNSTSSSHTNLVHQENNNLRHANNVSDTSSQFNTNILNYQPIYTSRTNTTLSSPPIIQDGHDKGQTLSK</sequence>
<feature type="non-terminal residue" evidence="2">
    <location>
        <position position="91"/>
    </location>
</feature>
<proteinExistence type="predicted"/>
<feature type="region of interest" description="Disordered" evidence="1">
    <location>
        <begin position="68"/>
        <end position="91"/>
    </location>
</feature>
<feature type="compositionally biased region" description="Polar residues" evidence="1">
    <location>
        <begin position="16"/>
        <end position="51"/>
    </location>
</feature>
<evidence type="ECO:0000313" key="2">
    <source>
        <dbReference type="EMBL" id="GFA48088.1"/>
    </source>
</evidence>
<evidence type="ECO:0000256" key="1">
    <source>
        <dbReference type="SAM" id="MobiDB-lite"/>
    </source>
</evidence>
<feature type="region of interest" description="Disordered" evidence="1">
    <location>
        <begin position="1"/>
        <end position="51"/>
    </location>
</feature>
<dbReference type="EMBL" id="BKCJ010431520">
    <property type="protein sequence ID" value="GFA48088.1"/>
    <property type="molecule type" value="Genomic_DNA"/>
</dbReference>
<organism evidence="2">
    <name type="scientific">Tanacetum cinerariifolium</name>
    <name type="common">Dalmatian daisy</name>
    <name type="synonym">Chrysanthemum cinerariifolium</name>
    <dbReference type="NCBI Taxonomy" id="118510"/>
    <lineage>
        <taxon>Eukaryota</taxon>
        <taxon>Viridiplantae</taxon>
        <taxon>Streptophyta</taxon>
        <taxon>Embryophyta</taxon>
        <taxon>Tracheophyta</taxon>
        <taxon>Spermatophyta</taxon>
        <taxon>Magnoliopsida</taxon>
        <taxon>eudicotyledons</taxon>
        <taxon>Gunneridae</taxon>
        <taxon>Pentapetalae</taxon>
        <taxon>asterids</taxon>
        <taxon>campanulids</taxon>
        <taxon>Asterales</taxon>
        <taxon>Asteraceae</taxon>
        <taxon>Asteroideae</taxon>
        <taxon>Anthemideae</taxon>
        <taxon>Anthemidinae</taxon>
        <taxon>Tanacetum</taxon>
    </lineage>
</organism>
<reference evidence="2" key="1">
    <citation type="journal article" date="2019" name="Sci. Rep.">
        <title>Draft genome of Tanacetum cinerariifolium, the natural source of mosquito coil.</title>
        <authorList>
            <person name="Yamashiro T."/>
            <person name="Shiraishi A."/>
            <person name="Satake H."/>
            <person name="Nakayama K."/>
        </authorList>
    </citation>
    <scope>NUCLEOTIDE SEQUENCE</scope>
</reference>
<gene>
    <name evidence="2" type="ORF">Tci_620060</name>
</gene>
<name>A0A699JR01_TANCI</name>
<comment type="caution">
    <text evidence="2">The sequence shown here is derived from an EMBL/GenBank/DDBJ whole genome shotgun (WGS) entry which is preliminary data.</text>
</comment>
<feature type="compositionally biased region" description="Basic and acidic residues" evidence="1">
    <location>
        <begin position="81"/>
        <end position="91"/>
    </location>
</feature>